<dbReference type="AlphaFoldDB" id="A0AAW8QY67"/>
<reference evidence="3 4" key="1">
    <citation type="submission" date="2023-09" db="EMBL/GenBank/DDBJ databases">
        <authorList>
            <person name="Rey-Velasco X."/>
        </authorList>
    </citation>
    <scope>NUCLEOTIDE SEQUENCE [LARGE SCALE GENOMIC DNA]</scope>
    <source>
        <strain evidence="3 4">W409</strain>
    </source>
</reference>
<name>A0AAW8QY67_9ALTE</name>
<dbReference type="EMBL" id="JAVRIE010000002">
    <property type="protein sequence ID" value="MDT0581941.1"/>
    <property type="molecule type" value="Genomic_DNA"/>
</dbReference>
<dbReference type="GO" id="GO:0006281">
    <property type="term" value="P:DNA repair"/>
    <property type="evidence" value="ECO:0007669"/>
    <property type="project" value="InterPro"/>
</dbReference>
<protein>
    <submittedName>
        <fullName evidence="3">DNA polymerase Y family protein</fullName>
    </submittedName>
</protein>
<organism evidence="3 4">
    <name type="scientific">Brumicola blandensis</name>
    <dbReference type="NCBI Taxonomy" id="3075611"/>
    <lineage>
        <taxon>Bacteria</taxon>
        <taxon>Pseudomonadati</taxon>
        <taxon>Pseudomonadota</taxon>
        <taxon>Gammaproteobacteria</taxon>
        <taxon>Alteromonadales</taxon>
        <taxon>Alteromonadaceae</taxon>
        <taxon>Brumicola</taxon>
    </lineage>
</organism>
<keyword evidence="1" id="KW-0227">DNA damage</keyword>
<dbReference type="RefSeq" id="WP_311360736.1">
    <property type="nucleotide sequence ID" value="NZ_JAVRIE010000002.1"/>
</dbReference>
<evidence type="ECO:0000313" key="4">
    <source>
        <dbReference type="Proteomes" id="UP001249020"/>
    </source>
</evidence>
<dbReference type="InterPro" id="IPR001126">
    <property type="entry name" value="UmuC"/>
</dbReference>
<keyword evidence="4" id="KW-1185">Reference proteome</keyword>
<feature type="domain" description="UmuC" evidence="2">
    <location>
        <begin position="53"/>
        <end position="166"/>
    </location>
</feature>
<proteinExistence type="predicted"/>
<dbReference type="CDD" id="cd03468">
    <property type="entry name" value="PolY_like"/>
    <property type="match status" value="1"/>
</dbReference>
<dbReference type="PANTHER" id="PTHR35369:SF2">
    <property type="entry name" value="BLR3025 PROTEIN"/>
    <property type="match status" value="1"/>
</dbReference>
<dbReference type="Pfam" id="PF00817">
    <property type="entry name" value="IMS"/>
    <property type="match status" value="1"/>
</dbReference>
<evidence type="ECO:0000259" key="2">
    <source>
        <dbReference type="Pfam" id="PF00817"/>
    </source>
</evidence>
<evidence type="ECO:0000313" key="3">
    <source>
        <dbReference type="EMBL" id="MDT0581941.1"/>
    </source>
</evidence>
<accession>A0AAW8QY67</accession>
<dbReference type="PANTHER" id="PTHR35369">
    <property type="entry name" value="BLR3025 PROTEIN-RELATED"/>
    <property type="match status" value="1"/>
</dbReference>
<dbReference type="InterPro" id="IPR050356">
    <property type="entry name" value="SulA_CellDiv_inhibitor"/>
</dbReference>
<dbReference type="SUPFAM" id="SSF56672">
    <property type="entry name" value="DNA/RNA polymerases"/>
    <property type="match status" value="1"/>
</dbReference>
<dbReference type="Proteomes" id="UP001249020">
    <property type="component" value="Unassembled WGS sequence"/>
</dbReference>
<comment type="caution">
    <text evidence="3">The sequence shown here is derived from an EMBL/GenBank/DDBJ whole genome shotgun (WGS) entry which is preliminary data.</text>
</comment>
<dbReference type="InterPro" id="IPR043502">
    <property type="entry name" value="DNA/RNA_pol_sf"/>
</dbReference>
<sequence length="487" mass="56388">MQFDTSSLWIYIYLPNLQLNVQEAEGIHLQEPNTQRVQQRSQQARIVYDPKLNQVIQLNRAAAKLGIKHGMGLASASLLCAELAVSEYKLELAKQTLESLANELYLLTSDIVIDEPHGLYLRAQNMLRLYGSLEHYWQAIKRSLAQHSFDVYYASAYSVNVAKLIAKHRRRFMSDNKTSIAQELKQCTLSMSDIDRKDIEKLQRVGVKTIDDLLSHPSSELATRVSKLSLHLIAELRGEAPAKLRFYQPPEHYQQYLELLYDIELVDKLLPVLERCLQTLESYLLVRNALALSLTICLHQREHEPIEQVINSAQPLYKSAHWLDIIALRFESLSLSSAVYGITLSCRKIEKADLCDSDFFTQKSTHIAAMTLLSRLQAKLGEEQVSLLHYSDDYRPECNSRYHQQQDNRKRIKATKIYLDRPGFLLKEPRPLQGKAQIIDGPERIVSGWWDKQEIQRDYFLAQSKQGQQLWIFRTPKDEWFIHGYFI</sequence>
<evidence type="ECO:0000256" key="1">
    <source>
        <dbReference type="ARBA" id="ARBA00022763"/>
    </source>
</evidence>
<gene>
    <name evidence="3" type="ORF">RM544_05285</name>
</gene>